<evidence type="ECO:0000256" key="1">
    <source>
        <dbReference type="SAM" id="Phobius"/>
    </source>
</evidence>
<evidence type="ECO:0000313" key="3">
    <source>
        <dbReference type="Proteomes" id="UP000198307"/>
    </source>
</evidence>
<protein>
    <recommendedName>
        <fullName evidence="4">NADH-quinone oxidoreductase subunit E</fullName>
    </recommendedName>
</protein>
<dbReference type="AlphaFoldDB" id="A0A239PP98"/>
<keyword evidence="1" id="KW-1133">Transmembrane helix</keyword>
<evidence type="ECO:0008006" key="4">
    <source>
        <dbReference type="Google" id="ProtNLM"/>
    </source>
</evidence>
<keyword evidence="1" id="KW-0812">Transmembrane</keyword>
<dbReference type="Proteomes" id="UP000198307">
    <property type="component" value="Unassembled WGS sequence"/>
</dbReference>
<feature type="transmembrane region" description="Helical" evidence="1">
    <location>
        <begin position="33"/>
        <end position="56"/>
    </location>
</feature>
<sequence>MPTENDTRLCWISGAGLGLLVWILTVGPGDLNWFEGLVLALVSGGLFGVFLIWLLCRGEPAMDASHWAPPPFTGNPAVRPKKTVPAVRDDLKEIRGIGPKLEEMLNEHGITRFAQIAAWDDKEIDHFAEVIGRMGGRIRNDDWVGQARTLTAGGGTEFSKRVEEGGLY</sequence>
<feature type="transmembrane region" description="Helical" evidence="1">
    <location>
        <begin position="9"/>
        <end position="27"/>
    </location>
</feature>
<evidence type="ECO:0000313" key="2">
    <source>
        <dbReference type="EMBL" id="SNT71716.1"/>
    </source>
</evidence>
<proteinExistence type="predicted"/>
<reference evidence="2 3" key="1">
    <citation type="submission" date="2017-07" db="EMBL/GenBank/DDBJ databases">
        <authorList>
            <person name="Sun Z.S."/>
            <person name="Albrecht U."/>
            <person name="Echele G."/>
            <person name="Lee C.C."/>
        </authorList>
    </citation>
    <scope>NUCLEOTIDE SEQUENCE [LARGE SCALE GENOMIC DNA]</scope>
    <source>
        <strain evidence="2 3">DSM 14827</strain>
    </source>
</reference>
<gene>
    <name evidence="2" type="ORF">SAMN05444959_102230</name>
</gene>
<keyword evidence="3" id="KW-1185">Reference proteome</keyword>
<dbReference type="EMBL" id="FZQB01000002">
    <property type="protein sequence ID" value="SNT71716.1"/>
    <property type="molecule type" value="Genomic_DNA"/>
</dbReference>
<dbReference type="Gene3D" id="1.10.150.20">
    <property type="entry name" value="5' to 3' exonuclease, C-terminal subdomain"/>
    <property type="match status" value="1"/>
</dbReference>
<keyword evidence="1" id="KW-0472">Membrane</keyword>
<dbReference type="OrthoDB" id="9807941at2"/>
<dbReference type="RefSeq" id="WP_089343067.1">
    <property type="nucleotide sequence ID" value="NZ_CP067129.1"/>
</dbReference>
<name>A0A239PP98_9RHOB</name>
<accession>A0A239PP98</accession>
<organism evidence="2 3">
    <name type="scientific">Paracoccus seriniphilus</name>
    <dbReference type="NCBI Taxonomy" id="184748"/>
    <lineage>
        <taxon>Bacteria</taxon>
        <taxon>Pseudomonadati</taxon>
        <taxon>Pseudomonadota</taxon>
        <taxon>Alphaproteobacteria</taxon>
        <taxon>Rhodobacterales</taxon>
        <taxon>Paracoccaceae</taxon>
        <taxon>Paracoccus</taxon>
    </lineage>
</organism>